<dbReference type="Pfam" id="PF11374">
    <property type="entry name" value="DUF3176"/>
    <property type="match status" value="1"/>
</dbReference>
<organism evidence="2 3">
    <name type="scientific">Pleomassaria siparia CBS 279.74</name>
    <dbReference type="NCBI Taxonomy" id="1314801"/>
    <lineage>
        <taxon>Eukaryota</taxon>
        <taxon>Fungi</taxon>
        <taxon>Dikarya</taxon>
        <taxon>Ascomycota</taxon>
        <taxon>Pezizomycotina</taxon>
        <taxon>Dothideomycetes</taxon>
        <taxon>Pleosporomycetidae</taxon>
        <taxon>Pleosporales</taxon>
        <taxon>Pleomassariaceae</taxon>
        <taxon>Pleomassaria</taxon>
    </lineage>
</organism>
<evidence type="ECO:0000313" key="3">
    <source>
        <dbReference type="Proteomes" id="UP000799428"/>
    </source>
</evidence>
<evidence type="ECO:0000256" key="1">
    <source>
        <dbReference type="SAM" id="Phobius"/>
    </source>
</evidence>
<gene>
    <name evidence="2" type="ORF">K504DRAFT_466114</name>
</gene>
<keyword evidence="1" id="KW-0472">Membrane</keyword>
<dbReference type="AlphaFoldDB" id="A0A6G1KEN7"/>
<proteinExistence type="predicted"/>
<dbReference type="InterPro" id="IPR021514">
    <property type="entry name" value="DUF3176"/>
</dbReference>
<dbReference type="OrthoDB" id="5376804at2759"/>
<dbReference type="Proteomes" id="UP000799428">
    <property type="component" value="Unassembled WGS sequence"/>
</dbReference>
<name>A0A6G1KEN7_9PLEO</name>
<evidence type="ECO:0000313" key="2">
    <source>
        <dbReference type="EMBL" id="KAF2711093.1"/>
    </source>
</evidence>
<feature type="transmembrane region" description="Helical" evidence="1">
    <location>
        <begin position="20"/>
        <end position="44"/>
    </location>
</feature>
<dbReference type="EMBL" id="MU005768">
    <property type="protein sequence ID" value="KAF2711093.1"/>
    <property type="molecule type" value="Genomic_DNA"/>
</dbReference>
<sequence length="51" mass="5697">MVPILATRLDMSGRPLTAWHIPIQINSLVAVFSTFARSLLLLALTEGNQRY</sequence>
<accession>A0A6G1KEN7</accession>
<reference evidence="2" key="1">
    <citation type="journal article" date="2020" name="Stud. Mycol.">
        <title>101 Dothideomycetes genomes: a test case for predicting lifestyles and emergence of pathogens.</title>
        <authorList>
            <person name="Haridas S."/>
            <person name="Albert R."/>
            <person name="Binder M."/>
            <person name="Bloem J."/>
            <person name="Labutti K."/>
            <person name="Salamov A."/>
            <person name="Andreopoulos B."/>
            <person name="Baker S."/>
            <person name="Barry K."/>
            <person name="Bills G."/>
            <person name="Bluhm B."/>
            <person name="Cannon C."/>
            <person name="Castanera R."/>
            <person name="Culley D."/>
            <person name="Daum C."/>
            <person name="Ezra D."/>
            <person name="Gonzalez J."/>
            <person name="Henrissat B."/>
            <person name="Kuo A."/>
            <person name="Liang C."/>
            <person name="Lipzen A."/>
            <person name="Lutzoni F."/>
            <person name="Magnuson J."/>
            <person name="Mondo S."/>
            <person name="Nolan M."/>
            <person name="Ohm R."/>
            <person name="Pangilinan J."/>
            <person name="Park H.-J."/>
            <person name="Ramirez L."/>
            <person name="Alfaro M."/>
            <person name="Sun H."/>
            <person name="Tritt A."/>
            <person name="Yoshinaga Y."/>
            <person name="Zwiers L.-H."/>
            <person name="Turgeon B."/>
            <person name="Goodwin S."/>
            <person name="Spatafora J."/>
            <person name="Crous P."/>
            <person name="Grigoriev I."/>
        </authorList>
    </citation>
    <scope>NUCLEOTIDE SEQUENCE</scope>
    <source>
        <strain evidence="2">CBS 279.74</strain>
    </source>
</reference>
<keyword evidence="1" id="KW-1133">Transmembrane helix</keyword>
<keyword evidence="1" id="KW-0812">Transmembrane</keyword>
<feature type="non-terminal residue" evidence="2">
    <location>
        <position position="51"/>
    </location>
</feature>
<keyword evidence="3" id="KW-1185">Reference proteome</keyword>
<protein>
    <submittedName>
        <fullName evidence="2">Uncharacterized protein</fullName>
    </submittedName>
</protein>